<keyword evidence="2" id="KW-1133">Transmembrane helix</keyword>
<comment type="caution">
    <text evidence="3">The sequence shown here is derived from an EMBL/GenBank/DDBJ whole genome shotgun (WGS) entry which is preliminary data.</text>
</comment>
<keyword evidence="4" id="KW-1185">Reference proteome</keyword>
<dbReference type="EMBL" id="NHSF01000058">
    <property type="protein sequence ID" value="MBK5930774.1"/>
    <property type="molecule type" value="Genomic_DNA"/>
</dbReference>
<organism evidence="3 4">
    <name type="scientific">Halochromatium salexigens</name>
    <name type="common">Chromatium salexigens</name>
    <dbReference type="NCBI Taxonomy" id="49447"/>
    <lineage>
        <taxon>Bacteria</taxon>
        <taxon>Pseudomonadati</taxon>
        <taxon>Pseudomonadota</taxon>
        <taxon>Gammaproteobacteria</taxon>
        <taxon>Chromatiales</taxon>
        <taxon>Chromatiaceae</taxon>
        <taxon>Halochromatium</taxon>
    </lineage>
</organism>
<accession>A0AAJ0UG07</accession>
<evidence type="ECO:0000313" key="4">
    <source>
        <dbReference type="Proteomes" id="UP001296967"/>
    </source>
</evidence>
<feature type="region of interest" description="Disordered" evidence="1">
    <location>
        <begin position="86"/>
        <end position="111"/>
    </location>
</feature>
<feature type="transmembrane region" description="Helical" evidence="2">
    <location>
        <begin position="39"/>
        <end position="59"/>
    </location>
</feature>
<dbReference type="Proteomes" id="UP001296967">
    <property type="component" value="Unassembled WGS sequence"/>
</dbReference>
<protein>
    <recommendedName>
        <fullName evidence="5">Attachment p12 family protein</fullName>
    </recommendedName>
</protein>
<dbReference type="AlphaFoldDB" id="A0AAJ0UG07"/>
<feature type="compositionally biased region" description="Low complexity" evidence="1">
    <location>
        <begin position="16"/>
        <end position="25"/>
    </location>
</feature>
<evidence type="ECO:0000256" key="1">
    <source>
        <dbReference type="SAM" id="MobiDB-lite"/>
    </source>
</evidence>
<evidence type="ECO:0008006" key="5">
    <source>
        <dbReference type="Google" id="ProtNLM"/>
    </source>
</evidence>
<keyword evidence="2" id="KW-0472">Membrane</keyword>
<proteinExistence type="predicted"/>
<reference evidence="3" key="2">
    <citation type="journal article" date="2020" name="Microorganisms">
        <title>Osmotic Adaptation and Compatible Solute Biosynthesis of Phototrophic Bacteria as Revealed from Genome Analyses.</title>
        <authorList>
            <person name="Imhoff J.F."/>
            <person name="Rahn T."/>
            <person name="Kunzel S."/>
            <person name="Keller A."/>
            <person name="Neulinger S.C."/>
        </authorList>
    </citation>
    <scope>NUCLEOTIDE SEQUENCE</scope>
    <source>
        <strain evidence="3">DSM 4395</strain>
    </source>
</reference>
<feature type="compositionally biased region" description="Basic and acidic residues" evidence="1">
    <location>
        <begin position="1"/>
        <end position="11"/>
    </location>
</feature>
<gene>
    <name evidence="3" type="ORF">CCR82_09635</name>
</gene>
<dbReference type="Pfam" id="PF12669">
    <property type="entry name" value="FeoB_associated"/>
    <property type="match status" value="1"/>
</dbReference>
<reference evidence="3" key="1">
    <citation type="submission" date="2017-05" db="EMBL/GenBank/DDBJ databases">
        <authorList>
            <person name="Imhoff J.F."/>
            <person name="Rahn T."/>
            <person name="Kuenzel S."/>
            <person name="Neulinger S.C."/>
        </authorList>
    </citation>
    <scope>NUCLEOTIDE SEQUENCE</scope>
    <source>
        <strain evidence="3">DSM 4395</strain>
    </source>
</reference>
<name>A0AAJ0UG07_HALSE</name>
<keyword evidence="2" id="KW-0812">Transmembrane</keyword>
<sequence length="111" mass="11880">MPESTQHESKQGESTQQAQAQSLQARVDEAPAVRTEPPLTLIDAGVLALILALALWYLYRQLWRKRGTCGGCAKGAGGGCSVAGANARTSAPVQPPRISRVPVESIRKRSR</sequence>
<feature type="region of interest" description="Disordered" evidence="1">
    <location>
        <begin position="1"/>
        <end position="28"/>
    </location>
</feature>
<evidence type="ECO:0000256" key="2">
    <source>
        <dbReference type="SAM" id="Phobius"/>
    </source>
</evidence>
<evidence type="ECO:0000313" key="3">
    <source>
        <dbReference type="EMBL" id="MBK5930774.1"/>
    </source>
</evidence>
<dbReference type="RefSeq" id="WP_201245542.1">
    <property type="nucleotide sequence ID" value="NZ_NHSF01000058.1"/>
</dbReference>